<evidence type="ECO:0000313" key="3">
    <source>
        <dbReference type="EMBL" id="SNT08616.1"/>
    </source>
</evidence>
<dbReference type="EMBL" id="FZOT01000013">
    <property type="protein sequence ID" value="SNT08616.1"/>
    <property type="molecule type" value="Genomic_DNA"/>
</dbReference>
<dbReference type="InterPro" id="IPR042100">
    <property type="entry name" value="Bug_dom1"/>
</dbReference>
<reference evidence="3 4" key="1">
    <citation type="submission" date="2017-06" db="EMBL/GenBank/DDBJ databases">
        <authorList>
            <person name="Kim H.J."/>
            <person name="Triplett B.A."/>
        </authorList>
    </citation>
    <scope>NUCLEOTIDE SEQUENCE [LARGE SCALE GENOMIC DNA]</scope>
    <source>
        <strain evidence="3 4">U15</strain>
    </source>
</reference>
<dbReference type="CDD" id="cd13578">
    <property type="entry name" value="PBP2_Bug27"/>
    <property type="match status" value="1"/>
</dbReference>
<evidence type="ECO:0000313" key="4">
    <source>
        <dbReference type="Proteomes" id="UP000198284"/>
    </source>
</evidence>
<dbReference type="SUPFAM" id="SSF53850">
    <property type="entry name" value="Periplasmic binding protein-like II"/>
    <property type="match status" value="1"/>
</dbReference>
<feature type="chain" id="PRO_5013303295" evidence="2">
    <location>
        <begin position="32"/>
        <end position="330"/>
    </location>
</feature>
<comment type="similarity">
    <text evidence="1">Belongs to the UPF0065 (bug) family.</text>
</comment>
<accession>A0A239JRG2</accession>
<dbReference type="AlphaFoldDB" id="A0A239JRG2"/>
<keyword evidence="2" id="KW-0732">Signal</keyword>
<dbReference type="PANTHER" id="PTHR42928:SF5">
    <property type="entry name" value="BLR1237 PROTEIN"/>
    <property type="match status" value="1"/>
</dbReference>
<protein>
    <submittedName>
        <fullName evidence="3">Tripartite-type tricarboxylate transporter, receptor component TctC</fullName>
    </submittedName>
</protein>
<dbReference type="OrthoDB" id="8678477at2"/>
<dbReference type="Gene3D" id="3.40.190.150">
    <property type="entry name" value="Bordetella uptake gene, domain 1"/>
    <property type="match status" value="1"/>
</dbReference>
<dbReference type="PROSITE" id="PS51318">
    <property type="entry name" value="TAT"/>
    <property type="match status" value="1"/>
</dbReference>
<dbReference type="Pfam" id="PF03401">
    <property type="entry name" value="TctC"/>
    <property type="match status" value="1"/>
</dbReference>
<dbReference type="RefSeq" id="WP_089400581.1">
    <property type="nucleotide sequence ID" value="NZ_FZOT01000013.1"/>
</dbReference>
<dbReference type="InterPro" id="IPR006311">
    <property type="entry name" value="TAT_signal"/>
</dbReference>
<keyword evidence="4" id="KW-1185">Reference proteome</keyword>
<gene>
    <name evidence="3" type="ORF">SAMN06265795_11380</name>
</gene>
<dbReference type="Proteomes" id="UP000198284">
    <property type="component" value="Unassembled WGS sequence"/>
</dbReference>
<dbReference type="PANTHER" id="PTHR42928">
    <property type="entry name" value="TRICARBOXYLATE-BINDING PROTEIN"/>
    <property type="match status" value="1"/>
</dbReference>
<name>A0A239JRG2_9BURK</name>
<dbReference type="InterPro" id="IPR005064">
    <property type="entry name" value="BUG"/>
</dbReference>
<feature type="signal peptide" evidence="2">
    <location>
        <begin position="1"/>
        <end position="31"/>
    </location>
</feature>
<evidence type="ECO:0000256" key="2">
    <source>
        <dbReference type="SAM" id="SignalP"/>
    </source>
</evidence>
<dbReference type="Gene3D" id="3.40.190.10">
    <property type="entry name" value="Periplasmic binding protein-like II"/>
    <property type="match status" value="1"/>
</dbReference>
<proteinExistence type="inferred from homology"/>
<sequence length="330" mass="34264">MTRRQFLRQALAASALCGPFAALVLPGAALAQNYPNRPVTLVVPFAPGGGTDSIAREMAVGLSQRLGKPVVVDNRGGAGGAIAAKQVASSPADGHTLLFVTSTFVTHVAAEPKPSYDAVKDFAPVAMIGRGPLMVVTRKGLGTATLEQIVAASKARPEGLSYCSSGVGGINHMAGELFAQKTGAVLSHVPYKGSGPATLDLLAGRIDVFFSTVPTIQQYVKSGQVDLVAVTDTKRMAGYPNTPTAAEAGLKDFNISTWWGIVAPAGTPEPIVARLNGYINEISASEAIKKRLTNEGAETYSMTSAQFKAALGQETALWRGVAKAANIKTN</sequence>
<organism evidence="3 4">
    <name type="scientific">Noviherbaspirillum humi</name>
    <dbReference type="NCBI Taxonomy" id="1688639"/>
    <lineage>
        <taxon>Bacteria</taxon>
        <taxon>Pseudomonadati</taxon>
        <taxon>Pseudomonadota</taxon>
        <taxon>Betaproteobacteria</taxon>
        <taxon>Burkholderiales</taxon>
        <taxon>Oxalobacteraceae</taxon>
        <taxon>Noviherbaspirillum</taxon>
    </lineage>
</organism>
<evidence type="ECO:0000256" key="1">
    <source>
        <dbReference type="ARBA" id="ARBA00006987"/>
    </source>
</evidence>
<keyword evidence="3" id="KW-0675">Receptor</keyword>
<dbReference type="PIRSF" id="PIRSF017082">
    <property type="entry name" value="YflP"/>
    <property type="match status" value="1"/>
</dbReference>